<feature type="region of interest" description="Disordered" evidence="1">
    <location>
        <begin position="97"/>
        <end position="178"/>
    </location>
</feature>
<feature type="compositionally biased region" description="Acidic residues" evidence="1">
    <location>
        <begin position="53"/>
        <end position="64"/>
    </location>
</feature>
<reference evidence="3 4" key="1">
    <citation type="journal article" date="2014" name="PLoS Genet.">
        <title>Phylogenetically driven sequencing of extremely halophilic archaea reveals strategies for static and dynamic osmo-response.</title>
        <authorList>
            <person name="Becker E.A."/>
            <person name="Seitzer P.M."/>
            <person name="Tritt A."/>
            <person name="Larsen D."/>
            <person name="Krusor M."/>
            <person name="Yao A.I."/>
            <person name="Wu D."/>
            <person name="Madern D."/>
            <person name="Eisen J.A."/>
            <person name="Darling A.E."/>
            <person name="Facciotti M.T."/>
        </authorList>
    </citation>
    <scope>NUCLEOTIDE SEQUENCE [LARGE SCALE GENOMIC DNA]</scope>
    <source>
        <strain evidence="3 4">AJ5</strain>
    </source>
</reference>
<dbReference type="AlphaFoldDB" id="M0LL05"/>
<dbReference type="EMBL" id="AOLZ01000034">
    <property type="protein sequence ID" value="EMA33758.1"/>
    <property type="molecule type" value="Genomic_DNA"/>
</dbReference>
<dbReference type="Pfam" id="PF14321">
    <property type="entry name" value="DUF4382"/>
    <property type="match status" value="1"/>
</dbReference>
<dbReference type="InterPro" id="IPR025491">
    <property type="entry name" value="DUF4382"/>
</dbReference>
<evidence type="ECO:0000313" key="3">
    <source>
        <dbReference type="EMBL" id="EMA33758.1"/>
    </source>
</evidence>
<proteinExistence type="predicted"/>
<dbReference type="InParanoid" id="M0LL05"/>
<dbReference type="PROSITE" id="PS51318">
    <property type="entry name" value="TAT"/>
    <property type="match status" value="1"/>
</dbReference>
<feature type="compositionally biased region" description="Acidic residues" evidence="1">
    <location>
        <begin position="98"/>
        <end position="155"/>
    </location>
</feature>
<sequence length="355" mass="38587">MTIMTEKQSNPNRDRADWSFDHGVDRRTFLAAGGGVSATLLAGCSSDSGSESADGDSDDGDTDDSTGTFRLLISDMPADIGDFDRLDVTLDSARIFDGEAEDAKEEEQEGDDANEEDERDEEEVDDEKEEEDDTADGEEEESDTEKDDTEDADDEKAEKENENENEKEDDEEERGFYVVDLEGATVDLTQVVGDKAMPVGELDLSEGTYQKIELHVADVEGIVDGAEATVKVPSEKLQLTKPFEVRAGESVDFVFDINVVKRGQGNDYNLTPVISKSGVKGEDVEVEEVPEGGESEAEDGDEEAADETDGDDEGDQDDEDNEDEEDKETDEGGEGDEKGNESETGDGENEETDGT</sequence>
<evidence type="ECO:0000256" key="1">
    <source>
        <dbReference type="SAM" id="MobiDB-lite"/>
    </source>
</evidence>
<dbReference type="eggNOG" id="arCOG06011">
    <property type="taxonomic scope" value="Archaea"/>
</dbReference>
<feature type="domain" description="DUF4382" evidence="2">
    <location>
        <begin position="66"/>
        <end position="272"/>
    </location>
</feature>
<feature type="compositionally biased region" description="Polar residues" evidence="1">
    <location>
        <begin position="1"/>
        <end position="11"/>
    </location>
</feature>
<feature type="compositionally biased region" description="Acidic residues" evidence="1">
    <location>
        <begin position="284"/>
        <end position="334"/>
    </location>
</feature>
<comment type="caution">
    <text evidence="3">The sequence shown here is derived from an EMBL/GenBank/DDBJ whole genome shotgun (WGS) entry which is preliminary data.</text>
</comment>
<keyword evidence="4" id="KW-1185">Reference proteome</keyword>
<feature type="region of interest" description="Disordered" evidence="1">
    <location>
        <begin position="264"/>
        <end position="355"/>
    </location>
</feature>
<feature type="compositionally biased region" description="Acidic residues" evidence="1">
    <location>
        <begin position="343"/>
        <end position="355"/>
    </location>
</feature>
<protein>
    <recommendedName>
        <fullName evidence="2">DUF4382 domain-containing protein</fullName>
    </recommendedName>
</protein>
<name>M0LL05_NATLA</name>
<dbReference type="Proteomes" id="UP000011555">
    <property type="component" value="Unassembled WGS sequence"/>
</dbReference>
<dbReference type="InterPro" id="IPR006311">
    <property type="entry name" value="TAT_signal"/>
</dbReference>
<feature type="region of interest" description="Disordered" evidence="1">
    <location>
        <begin position="42"/>
        <end position="68"/>
    </location>
</feature>
<evidence type="ECO:0000313" key="4">
    <source>
        <dbReference type="Proteomes" id="UP000011555"/>
    </source>
</evidence>
<evidence type="ECO:0000259" key="2">
    <source>
        <dbReference type="Pfam" id="PF14321"/>
    </source>
</evidence>
<organism evidence="3 4">
    <name type="scientific">Natronobacterium lacisalsi AJ5</name>
    <dbReference type="NCBI Taxonomy" id="358396"/>
    <lineage>
        <taxon>Archaea</taxon>
        <taxon>Methanobacteriati</taxon>
        <taxon>Methanobacteriota</taxon>
        <taxon>Stenosarchaea group</taxon>
        <taxon>Halobacteria</taxon>
        <taxon>Halobacteriales</taxon>
        <taxon>Natrialbaceae</taxon>
        <taxon>Natronobacterium</taxon>
    </lineage>
</organism>
<dbReference type="PATRIC" id="fig|358396.7.peg.1767"/>
<gene>
    <name evidence="3" type="ORF">C445_08719</name>
</gene>
<accession>M0LL05</accession>
<feature type="region of interest" description="Disordered" evidence="1">
    <location>
        <begin position="1"/>
        <end position="20"/>
    </location>
</feature>